<dbReference type="RefSeq" id="WP_022564318.1">
    <property type="nucleotide sequence ID" value="NZ_CP010907.1"/>
</dbReference>
<dbReference type="KEGG" id="pck:BMSBPS_0799"/>
<dbReference type="Proteomes" id="UP000016900">
    <property type="component" value="Chromosome"/>
</dbReference>
<sequence>MSNLRGGNGNFAMNPERAREAGKKGGSVSSSNFRNNPKRAVRAGRKGGKRSRTNSR</sequence>
<dbReference type="KEGG" id="hhs:HHS_03290"/>
<dbReference type="PATRIC" id="fig|1235990.3.peg.325"/>
<dbReference type="AlphaFoldDB" id="U3U7P1"/>
<feature type="region of interest" description="Disordered" evidence="1">
    <location>
        <begin position="1"/>
        <end position="56"/>
    </location>
</feature>
<dbReference type="Pfam" id="PF10685">
    <property type="entry name" value="KGG"/>
    <property type="match status" value="2"/>
</dbReference>
<protein>
    <submittedName>
        <fullName evidence="2">Uncharacterized protein</fullName>
    </submittedName>
</protein>
<feature type="compositionally biased region" description="Basic residues" evidence="1">
    <location>
        <begin position="36"/>
        <end position="56"/>
    </location>
</feature>
<evidence type="ECO:0000313" key="2">
    <source>
        <dbReference type="EMBL" id="BAO00299.1"/>
    </source>
</evidence>
<proteinExistence type="predicted"/>
<name>U3U7P1_9GAMM</name>
<reference evidence="2 3" key="1">
    <citation type="submission" date="2012-10" db="EMBL/GenBank/DDBJ databases">
        <title>Genome sequence of the symbiont of the pentatomidae stink bug Halyomorpha halys.</title>
        <authorList>
            <person name="Kobayashi H."/>
            <person name="Fujii-Muramatsu R."/>
            <person name="Takeishi K."/>
            <person name="Noda H."/>
        </authorList>
    </citation>
    <scope>NUCLEOTIDE SEQUENCE [LARGE SCALE GENOMIC DNA]</scope>
</reference>
<keyword evidence="3" id="KW-1185">Reference proteome</keyword>
<evidence type="ECO:0000256" key="1">
    <source>
        <dbReference type="SAM" id="MobiDB-lite"/>
    </source>
</evidence>
<dbReference type="eggNOG" id="COG3729">
    <property type="taxonomic scope" value="Bacteria"/>
</dbReference>
<dbReference type="InterPro" id="IPR019626">
    <property type="entry name" value="Stress-induced_KGG_rpt"/>
</dbReference>
<organism evidence="2 3">
    <name type="scientific">Candidatus Pantoea carbekii</name>
    <dbReference type="NCBI Taxonomy" id="1235990"/>
    <lineage>
        <taxon>Bacteria</taxon>
        <taxon>Pseudomonadati</taxon>
        <taxon>Pseudomonadota</taxon>
        <taxon>Gammaproteobacteria</taxon>
        <taxon>Enterobacterales</taxon>
        <taxon>Erwiniaceae</taxon>
        <taxon>Pantoea</taxon>
    </lineage>
</organism>
<evidence type="ECO:0000313" key="3">
    <source>
        <dbReference type="Proteomes" id="UP000016900"/>
    </source>
</evidence>
<gene>
    <name evidence="2" type="ORF">HHS_03290</name>
</gene>
<dbReference type="OrthoDB" id="6540537at2"/>
<dbReference type="EMBL" id="AP012554">
    <property type="protein sequence ID" value="BAO00299.1"/>
    <property type="molecule type" value="Genomic_DNA"/>
</dbReference>
<dbReference type="STRING" id="1235990.BMSBPS_0799"/>
<accession>U3U7P1</accession>